<evidence type="ECO:0000313" key="1">
    <source>
        <dbReference type="EMBL" id="SEH74688.1"/>
    </source>
</evidence>
<dbReference type="AlphaFoldDB" id="A0A1H6KS14"/>
<dbReference type="RefSeq" id="WP_156850311.1">
    <property type="nucleotide sequence ID" value="NZ_LT629973.1"/>
</dbReference>
<dbReference type="Proteomes" id="UP000176204">
    <property type="component" value="Chromosome I"/>
</dbReference>
<name>A0A1H6KS14_9BACT</name>
<evidence type="ECO:0000313" key="2">
    <source>
        <dbReference type="Proteomes" id="UP000176204"/>
    </source>
</evidence>
<proteinExistence type="predicted"/>
<dbReference type="EMBL" id="LT629973">
    <property type="protein sequence ID" value="SEH74688.1"/>
    <property type="molecule type" value="Genomic_DNA"/>
</dbReference>
<dbReference type="KEGG" id="agl:PYTT_0412"/>
<gene>
    <name evidence="1" type="ORF">PYTT_0412</name>
</gene>
<reference evidence="2" key="1">
    <citation type="submission" date="2016-09" db="EMBL/GenBank/DDBJ databases">
        <authorList>
            <person name="Koehorst J."/>
        </authorList>
    </citation>
    <scope>NUCLEOTIDE SEQUENCE [LARGE SCALE GENOMIC DNA]</scope>
</reference>
<keyword evidence="2" id="KW-1185">Reference proteome</keyword>
<sequence length="104" mass="11027">MLCVSLVVLPAGRAEEQAQASVRETPRQPGAVHTVYGVVGDGTAMHSLSLVMPDGEMLWFGIGDDTVKDLKDGLLVGKKVAVTYREPAKDDDSACIMAIRIADA</sequence>
<organism evidence="1 2">
    <name type="scientific">Akkermansia glycaniphila</name>
    <dbReference type="NCBI Taxonomy" id="1679444"/>
    <lineage>
        <taxon>Bacteria</taxon>
        <taxon>Pseudomonadati</taxon>
        <taxon>Verrucomicrobiota</taxon>
        <taxon>Verrucomicrobiia</taxon>
        <taxon>Verrucomicrobiales</taxon>
        <taxon>Akkermansiaceae</taxon>
        <taxon>Akkermansia</taxon>
    </lineage>
</organism>
<protein>
    <submittedName>
        <fullName evidence="1">Uncharacterized protein</fullName>
    </submittedName>
</protein>
<accession>A0A1H6KS14</accession>